<dbReference type="InterPro" id="IPR011856">
    <property type="entry name" value="tRNA_endonuc-like_dom_sf"/>
</dbReference>
<evidence type="ECO:0000256" key="2">
    <source>
        <dbReference type="HAMAP-Rule" id="MF_00048"/>
    </source>
</evidence>
<evidence type="ECO:0000313" key="3">
    <source>
        <dbReference type="EMBL" id="AIT61366.1"/>
    </source>
</evidence>
<organism evidence="3 4">
    <name type="scientific">Corynebacterium doosanense CAU 212 = DSM 45436</name>
    <dbReference type="NCBI Taxonomy" id="558173"/>
    <lineage>
        <taxon>Bacteria</taxon>
        <taxon>Bacillati</taxon>
        <taxon>Actinomycetota</taxon>
        <taxon>Actinomycetes</taxon>
        <taxon>Mycobacteriales</taxon>
        <taxon>Corynebacteriaceae</taxon>
        <taxon>Corynebacterium</taxon>
    </lineage>
</organism>
<dbReference type="Pfam" id="PF02021">
    <property type="entry name" value="UPF0102"/>
    <property type="match status" value="1"/>
</dbReference>
<dbReference type="InterPro" id="IPR003509">
    <property type="entry name" value="UPF0102_YraN-like"/>
</dbReference>
<dbReference type="CDD" id="cd20736">
    <property type="entry name" value="PoNe_Nuclease"/>
    <property type="match status" value="1"/>
</dbReference>
<dbReference type="STRING" id="558173.CDOO_08900"/>
<dbReference type="Gene3D" id="3.40.1350.10">
    <property type="match status" value="1"/>
</dbReference>
<evidence type="ECO:0000256" key="1">
    <source>
        <dbReference type="ARBA" id="ARBA00006738"/>
    </source>
</evidence>
<accession>A0A097IGU8</accession>
<dbReference type="RefSeq" id="WP_018020973.1">
    <property type="nucleotide sequence ID" value="NZ_AQUX01000001.1"/>
</dbReference>
<proteinExistence type="inferred from homology"/>
<dbReference type="AlphaFoldDB" id="A0A097IGU8"/>
<dbReference type="EMBL" id="CP006764">
    <property type="protein sequence ID" value="AIT61366.1"/>
    <property type="molecule type" value="Genomic_DNA"/>
</dbReference>
<dbReference type="NCBIfam" id="NF009154">
    <property type="entry name" value="PRK12497.3-3"/>
    <property type="match status" value="1"/>
</dbReference>
<keyword evidence="4" id="KW-1185">Reference proteome</keyword>
<dbReference type="PANTHER" id="PTHR34039:SF1">
    <property type="entry name" value="UPF0102 PROTEIN YRAN"/>
    <property type="match status" value="1"/>
</dbReference>
<reference evidence="3 4" key="1">
    <citation type="submission" date="2013-09" db="EMBL/GenBank/DDBJ databases">
        <title>Complete genome sequence of Corynebacterium doosanense CAU 212(T) (=DSM 45436(T)), isolated from activated sludge.</title>
        <authorList>
            <person name="Schaffert L."/>
            <person name="Albersmeier A."/>
            <person name="Kalinowski J."/>
            <person name="Ruckert C."/>
        </authorList>
    </citation>
    <scope>NUCLEOTIDE SEQUENCE [LARGE SCALE GENOMIC DNA]</scope>
    <source>
        <strain evidence="3 4">CAU 212</strain>
    </source>
</reference>
<dbReference type="GO" id="GO:0003676">
    <property type="term" value="F:nucleic acid binding"/>
    <property type="evidence" value="ECO:0007669"/>
    <property type="project" value="InterPro"/>
</dbReference>
<dbReference type="PANTHER" id="PTHR34039">
    <property type="entry name" value="UPF0102 PROTEIN YRAN"/>
    <property type="match status" value="1"/>
</dbReference>
<evidence type="ECO:0000313" key="4">
    <source>
        <dbReference type="Proteomes" id="UP000029914"/>
    </source>
</evidence>
<sequence>MTGTIELGRRGEAYAAQFYRERGAQVIDTNVRFGSGEIDIIATEPDGTVVFVEVKTRTGQGFGGAESVTPRKLHRMRSAASRWLTGRPYAPVRFDVVVLYVAGAGFELTHYEGVEHGAG</sequence>
<dbReference type="InterPro" id="IPR011335">
    <property type="entry name" value="Restrct_endonuc-II-like"/>
</dbReference>
<dbReference type="HAMAP" id="MF_00048">
    <property type="entry name" value="UPF0102"/>
    <property type="match status" value="1"/>
</dbReference>
<dbReference type="OrthoDB" id="9794876at2"/>
<dbReference type="SUPFAM" id="SSF52980">
    <property type="entry name" value="Restriction endonuclease-like"/>
    <property type="match status" value="1"/>
</dbReference>
<dbReference type="KEGG" id="cdo:CDOO_08900"/>
<name>A0A097IGU8_9CORY</name>
<dbReference type="HOGENOM" id="CLU_115353_2_2_11"/>
<dbReference type="Proteomes" id="UP000029914">
    <property type="component" value="Chromosome"/>
</dbReference>
<dbReference type="eggNOG" id="COG0792">
    <property type="taxonomic scope" value="Bacteria"/>
</dbReference>
<protein>
    <recommendedName>
        <fullName evidence="2">UPF0102 protein CDOO_08900</fullName>
    </recommendedName>
</protein>
<comment type="similarity">
    <text evidence="1 2">Belongs to the UPF0102 family.</text>
</comment>
<gene>
    <name evidence="3" type="ORF">CDOO_08900</name>
</gene>